<feature type="domain" description="Tyrosinase copper-binding" evidence="5">
    <location>
        <begin position="315"/>
        <end position="326"/>
    </location>
</feature>
<sequence length="621" mass="70663">MTHSHQHLFSKFLKVPRSFRKEQDKRGNFRGFTPFDTQQLLLAQQLSDNYFKISIENAGDQPINAVLAQADKDAQVYDPELVRYALMVWIVHDPEARRRKIKIPPLGSRADHIVTPGLSLQASTGRIPLESGDPLSWWREDPNLCEHHEHWHIVFPAFPVNGKSKDREGENFVFMHRQIYDIERITQGLKIAKPLDNYNEEIEEAYDPNPNLSTNPDDDPTTADIPFAARSVGSGNNTIAMMTQYRNQLIDSINGRGSTPFGTDDKSATLVGNTLETTLHNLGHVMIAYIMTPDDLDSSGVSPGVMIETRTASRDPVFYRWHPPHDFKDAPPVVIRQNDIILSFKDKLLEVDANGNSDGWFEYAKREFGGQNFDSDVSHNTVVTNELETEMRDRDFIWAEDNKSSSKITYLYPREFYYFFRVQNTTNEPIDITLRVFLVPEELKDSRVHWIELDKIRKKLGPNEKAVFSQDCDESVIIRKPAQKTPDQMDRSITPAEAEEASILSGDAKSDEFFCDCGWPFNLLLPRGSKEGLKCKLLVFITDGALDTVQSPTQPKKCGSLSFCGAQWGEPYPDARRMGYPFDKPFKNNSFEDTFAGLSNVAIRDVSIKWVKDFPDVSILL</sequence>
<evidence type="ECO:0000259" key="5">
    <source>
        <dbReference type="PROSITE" id="PS00498"/>
    </source>
</evidence>
<dbReference type="PANTHER" id="PTHR11511">
    <property type="entry name" value="LARVAL STORAGE PROTEIN/PHENOLOXIDASE"/>
    <property type="match status" value="1"/>
</dbReference>
<name>A0A9N9FIT3_9GLOM</name>
<dbReference type="InterPro" id="IPR000896">
    <property type="entry name" value="Hemocyanin/hexamerin_mid_dom"/>
</dbReference>
<accession>A0A9N9FIT3</accession>
<dbReference type="InterPro" id="IPR013788">
    <property type="entry name" value="Hemocyanin/hexamerin"/>
</dbReference>
<organism evidence="6 7">
    <name type="scientific">Diversispora eburnea</name>
    <dbReference type="NCBI Taxonomy" id="1213867"/>
    <lineage>
        <taxon>Eukaryota</taxon>
        <taxon>Fungi</taxon>
        <taxon>Fungi incertae sedis</taxon>
        <taxon>Mucoromycota</taxon>
        <taxon>Glomeromycotina</taxon>
        <taxon>Glomeromycetes</taxon>
        <taxon>Diversisporales</taxon>
        <taxon>Diversisporaceae</taxon>
        <taxon>Diversispora</taxon>
    </lineage>
</organism>
<dbReference type="Pfam" id="PF03723">
    <property type="entry name" value="Hemocyanin_C"/>
    <property type="match status" value="1"/>
</dbReference>
<dbReference type="AlphaFoldDB" id="A0A9N9FIT3"/>
<keyword evidence="4" id="KW-1015">Disulfide bond</keyword>
<evidence type="ECO:0000313" key="6">
    <source>
        <dbReference type="EMBL" id="CAG8539247.1"/>
    </source>
</evidence>
<dbReference type="GO" id="GO:0016491">
    <property type="term" value="F:oxidoreductase activity"/>
    <property type="evidence" value="ECO:0007669"/>
    <property type="project" value="InterPro"/>
</dbReference>
<dbReference type="InterPro" id="IPR037020">
    <property type="entry name" value="Hemocyanin_C_sf"/>
</dbReference>
<dbReference type="EMBL" id="CAJVPK010000680">
    <property type="protein sequence ID" value="CAG8539247.1"/>
    <property type="molecule type" value="Genomic_DNA"/>
</dbReference>
<dbReference type="InterPro" id="IPR005203">
    <property type="entry name" value="Hemocyanin_C"/>
</dbReference>
<comment type="subcellular location">
    <subcellularLocation>
        <location evidence="1">Secreted</location>
    </subcellularLocation>
</comment>
<dbReference type="Gene3D" id="1.10.1280.10">
    <property type="entry name" value="Di-copper center containing domain from catechol oxidase"/>
    <property type="match status" value="1"/>
</dbReference>
<dbReference type="InterPro" id="IPR002227">
    <property type="entry name" value="Tyrosinase_Cu-bd"/>
</dbReference>
<dbReference type="InterPro" id="IPR014756">
    <property type="entry name" value="Ig_E-set"/>
</dbReference>
<keyword evidence="2" id="KW-0964">Secreted</keyword>
<reference evidence="6" key="1">
    <citation type="submission" date="2021-06" db="EMBL/GenBank/DDBJ databases">
        <authorList>
            <person name="Kallberg Y."/>
            <person name="Tangrot J."/>
            <person name="Rosling A."/>
        </authorList>
    </citation>
    <scope>NUCLEOTIDE SEQUENCE</scope>
    <source>
        <strain evidence="6">AZ414A</strain>
    </source>
</reference>
<keyword evidence="7" id="KW-1185">Reference proteome</keyword>
<dbReference type="GO" id="GO:0046872">
    <property type="term" value="F:metal ion binding"/>
    <property type="evidence" value="ECO:0007669"/>
    <property type="project" value="UniProtKB-KW"/>
</dbReference>
<dbReference type="OrthoDB" id="8119704at2759"/>
<dbReference type="PROSITE" id="PS00210">
    <property type="entry name" value="HEMOCYANIN_2"/>
    <property type="match status" value="1"/>
</dbReference>
<gene>
    <name evidence="6" type="ORF">DEBURN_LOCUS6526</name>
</gene>
<dbReference type="PANTHER" id="PTHR11511:SF4">
    <property type="entry name" value="PHENOLOXIDASE 2-RELATED"/>
    <property type="match status" value="1"/>
</dbReference>
<dbReference type="InterPro" id="IPR008922">
    <property type="entry name" value="Di-copper_centre_dom_sf"/>
</dbReference>
<dbReference type="Pfam" id="PF00372">
    <property type="entry name" value="Hemocyanin_M"/>
    <property type="match status" value="2"/>
</dbReference>
<dbReference type="GO" id="GO:0005576">
    <property type="term" value="C:extracellular region"/>
    <property type="evidence" value="ECO:0007669"/>
    <property type="project" value="UniProtKB-SubCell"/>
</dbReference>
<evidence type="ECO:0000256" key="4">
    <source>
        <dbReference type="ARBA" id="ARBA00023157"/>
    </source>
</evidence>
<comment type="caution">
    <text evidence="6">The sequence shown here is derived from an EMBL/GenBank/DDBJ whole genome shotgun (WGS) entry which is preliminary data.</text>
</comment>
<dbReference type="SUPFAM" id="SSF81296">
    <property type="entry name" value="E set domains"/>
    <property type="match status" value="1"/>
</dbReference>
<evidence type="ECO:0000256" key="2">
    <source>
        <dbReference type="ARBA" id="ARBA00022525"/>
    </source>
</evidence>
<dbReference type="PROSITE" id="PS00498">
    <property type="entry name" value="TYROSINASE_2"/>
    <property type="match status" value="1"/>
</dbReference>
<proteinExistence type="predicted"/>
<evidence type="ECO:0000256" key="3">
    <source>
        <dbReference type="ARBA" id="ARBA00022723"/>
    </source>
</evidence>
<dbReference type="Proteomes" id="UP000789706">
    <property type="component" value="Unassembled WGS sequence"/>
</dbReference>
<dbReference type="Gene3D" id="2.60.40.1520">
    <property type="entry name" value="Hemocyanin, C-terminal domain"/>
    <property type="match status" value="1"/>
</dbReference>
<keyword evidence="3" id="KW-0479">Metal-binding</keyword>
<evidence type="ECO:0000313" key="7">
    <source>
        <dbReference type="Proteomes" id="UP000789706"/>
    </source>
</evidence>
<evidence type="ECO:0000256" key="1">
    <source>
        <dbReference type="ARBA" id="ARBA00004613"/>
    </source>
</evidence>
<protein>
    <submittedName>
        <fullName evidence="6">9712_t:CDS:1</fullName>
    </submittedName>
</protein>
<dbReference type="SUPFAM" id="SSF48056">
    <property type="entry name" value="Di-copper centre-containing domain"/>
    <property type="match status" value="1"/>
</dbReference>